<dbReference type="SUPFAM" id="SSF52980">
    <property type="entry name" value="Restriction endonuclease-like"/>
    <property type="match status" value="1"/>
</dbReference>
<dbReference type="InterPro" id="IPR011335">
    <property type="entry name" value="Restrct_endonuc-II-like"/>
</dbReference>
<sequence length="198" mass="22673">MTTAQRLTFEQYLEIDDGAENRYELVDGRLIELPPESEPNTSLANYLFLLLVNAGMPFRRVQPHACELQVPVLEAGDPANRYPDLVILREEHLELTRKRLTITFDVLPPHLVVEVVSPGQSNRDRDYVRKRKQYAARGIVEYWLIDPQELAIAILQLSEGSYREAGRFTGSTQIKSPELERLGIQLQLTAEQIFDVVK</sequence>
<dbReference type="InterPro" id="IPR008538">
    <property type="entry name" value="Uma2"/>
</dbReference>
<keyword evidence="3" id="KW-1185">Reference proteome</keyword>
<dbReference type="InterPro" id="IPR012296">
    <property type="entry name" value="Nuclease_put_TT1808"/>
</dbReference>
<protein>
    <submittedName>
        <fullName evidence="2">Uma2 family endonuclease</fullName>
    </submittedName>
</protein>
<dbReference type="RefSeq" id="WP_190957171.1">
    <property type="nucleotide sequence ID" value="NZ_JACJTU010000022.1"/>
</dbReference>
<accession>A0ABR8KEM8</accession>
<keyword evidence="2" id="KW-0540">Nuclease</keyword>
<organism evidence="2 3">
    <name type="scientific">Nostoc paludosum FACHB-159</name>
    <dbReference type="NCBI Taxonomy" id="2692908"/>
    <lineage>
        <taxon>Bacteria</taxon>
        <taxon>Bacillati</taxon>
        <taxon>Cyanobacteriota</taxon>
        <taxon>Cyanophyceae</taxon>
        <taxon>Nostocales</taxon>
        <taxon>Nostocaceae</taxon>
        <taxon>Nostoc</taxon>
    </lineage>
</organism>
<dbReference type="PANTHER" id="PTHR34107:SF2">
    <property type="entry name" value="SLL0888 PROTEIN"/>
    <property type="match status" value="1"/>
</dbReference>
<proteinExistence type="predicted"/>
<keyword evidence="2" id="KW-0255">Endonuclease</keyword>
<name>A0ABR8KEM8_9NOSO</name>
<evidence type="ECO:0000313" key="2">
    <source>
        <dbReference type="EMBL" id="MBD2736552.1"/>
    </source>
</evidence>
<dbReference type="Gene3D" id="3.90.1570.10">
    <property type="entry name" value="tt1808, chain A"/>
    <property type="match status" value="1"/>
</dbReference>
<evidence type="ECO:0000259" key="1">
    <source>
        <dbReference type="Pfam" id="PF05685"/>
    </source>
</evidence>
<dbReference type="Pfam" id="PF05685">
    <property type="entry name" value="Uma2"/>
    <property type="match status" value="1"/>
</dbReference>
<evidence type="ECO:0000313" key="3">
    <source>
        <dbReference type="Proteomes" id="UP000637383"/>
    </source>
</evidence>
<feature type="domain" description="Putative restriction endonuclease" evidence="1">
    <location>
        <begin position="9"/>
        <end position="188"/>
    </location>
</feature>
<dbReference type="PANTHER" id="PTHR34107">
    <property type="entry name" value="SLL0198 PROTEIN-RELATED"/>
    <property type="match status" value="1"/>
</dbReference>
<comment type="caution">
    <text evidence="2">The sequence shown here is derived from an EMBL/GenBank/DDBJ whole genome shotgun (WGS) entry which is preliminary data.</text>
</comment>
<dbReference type="GO" id="GO:0004519">
    <property type="term" value="F:endonuclease activity"/>
    <property type="evidence" value="ECO:0007669"/>
    <property type="project" value="UniProtKB-KW"/>
</dbReference>
<gene>
    <name evidence="2" type="ORF">H6H03_22125</name>
</gene>
<dbReference type="CDD" id="cd06260">
    <property type="entry name" value="DUF820-like"/>
    <property type="match status" value="1"/>
</dbReference>
<reference evidence="2 3" key="1">
    <citation type="journal article" date="2020" name="ISME J.">
        <title>Comparative genomics reveals insights into cyanobacterial evolution and habitat adaptation.</title>
        <authorList>
            <person name="Chen M.Y."/>
            <person name="Teng W.K."/>
            <person name="Zhao L."/>
            <person name="Hu C.X."/>
            <person name="Zhou Y.K."/>
            <person name="Han B.P."/>
            <person name="Song L.R."/>
            <person name="Shu W.S."/>
        </authorList>
    </citation>
    <scope>NUCLEOTIDE SEQUENCE [LARGE SCALE GENOMIC DNA]</scope>
    <source>
        <strain evidence="2 3">FACHB-159</strain>
    </source>
</reference>
<keyword evidence="2" id="KW-0378">Hydrolase</keyword>
<dbReference type="Proteomes" id="UP000637383">
    <property type="component" value="Unassembled WGS sequence"/>
</dbReference>
<dbReference type="EMBL" id="JACJTU010000022">
    <property type="protein sequence ID" value="MBD2736552.1"/>
    <property type="molecule type" value="Genomic_DNA"/>
</dbReference>